<organism evidence="4 5">
    <name type="scientific">Salinarimonas ramus</name>
    <dbReference type="NCBI Taxonomy" id="690164"/>
    <lineage>
        <taxon>Bacteria</taxon>
        <taxon>Pseudomonadati</taxon>
        <taxon>Pseudomonadota</taxon>
        <taxon>Alphaproteobacteria</taxon>
        <taxon>Hyphomicrobiales</taxon>
        <taxon>Salinarimonadaceae</taxon>
        <taxon>Salinarimonas</taxon>
    </lineage>
</organism>
<accession>A0A917Q7M1</accession>
<gene>
    <name evidence="4" type="primary">exoT</name>
    <name evidence="4" type="ORF">GCM10011322_20900</name>
</gene>
<keyword evidence="2 4" id="KW-0808">Transferase</keyword>
<dbReference type="EMBL" id="BMMF01000005">
    <property type="protein sequence ID" value="GGK34036.1"/>
    <property type="molecule type" value="Genomic_DNA"/>
</dbReference>
<evidence type="ECO:0000256" key="1">
    <source>
        <dbReference type="ARBA" id="ARBA00022676"/>
    </source>
</evidence>
<dbReference type="AlphaFoldDB" id="A0A917Q7M1"/>
<evidence type="ECO:0000256" key="3">
    <source>
        <dbReference type="SAM" id="MobiDB-lite"/>
    </source>
</evidence>
<evidence type="ECO:0000313" key="4">
    <source>
        <dbReference type="EMBL" id="GGK34036.1"/>
    </source>
</evidence>
<dbReference type="Pfam" id="PF03808">
    <property type="entry name" value="Glyco_tran_WecG"/>
    <property type="match status" value="1"/>
</dbReference>
<dbReference type="PANTHER" id="PTHR34136">
    <property type="match status" value="1"/>
</dbReference>
<evidence type="ECO:0000256" key="2">
    <source>
        <dbReference type="ARBA" id="ARBA00022679"/>
    </source>
</evidence>
<dbReference type="NCBIfam" id="TIGR00696">
    <property type="entry name" value="wecG_tagA_cpsF"/>
    <property type="match status" value="1"/>
</dbReference>
<evidence type="ECO:0000313" key="5">
    <source>
        <dbReference type="Proteomes" id="UP000600449"/>
    </source>
</evidence>
<dbReference type="InterPro" id="IPR004629">
    <property type="entry name" value="WecG_TagA_CpsF"/>
</dbReference>
<protein>
    <submittedName>
        <fullName evidence="4">UDP-N-acetyl-D-mannosamine transferase</fullName>
    </submittedName>
</protein>
<keyword evidence="1" id="KW-0328">Glycosyltransferase</keyword>
<proteinExistence type="predicted"/>
<sequence length="294" mass="32272">MTGFDPTHPALPPVVRETAPPVTAPRRADASLVGGLPLRVVDRNAAADILLAQAASRQAANARPFLSTSANGQVLSLVASDPELRRLVLDFDEIHADGMPLVFASRLLCRAPLPERVATTDLFHDVATRAQAQGRTFYMLGADPESLAAAEREVRRLYPDLRLVGTHHGYVEGAAADERVAEIARLRPDVLWLAMGFPREQRFALRYADALRGVGAVKTSGGLFDFLSKRRARAPMPLQRAGLEWLWRLALEPRRLGARYLATNPHAAWLLATRTRREPLGHAATAREIEVARP</sequence>
<reference evidence="4 5" key="1">
    <citation type="journal article" date="2014" name="Int. J. Syst. Evol. Microbiol.">
        <title>Complete genome sequence of Corynebacterium casei LMG S-19264T (=DSM 44701T), isolated from a smear-ripened cheese.</title>
        <authorList>
            <consortium name="US DOE Joint Genome Institute (JGI-PGF)"/>
            <person name="Walter F."/>
            <person name="Albersmeier A."/>
            <person name="Kalinowski J."/>
            <person name="Ruckert C."/>
        </authorList>
    </citation>
    <scope>NUCLEOTIDE SEQUENCE [LARGE SCALE GENOMIC DNA]</scope>
    <source>
        <strain evidence="4 5">CGMCC 1.9161</strain>
    </source>
</reference>
<dbReference type="PANTHER" id="PTHR34136:SF1">
    <property type="entry name" value="UDP-N-ACETYL-D-MANNOSAMINURONIC ACID TRANSFERASE"/>
    <property type="match status" value="1"/>
</dbReference>
<dbReference type="CDD" id="cd06533">
    <property type="entry name" value="Glyco_transf_WecG_TagA"/>
    <property type="match status" value="1"/>
</dbReference>
<dbReference type="GO" id="GO:0016758">
    <property type="term" value="F:hexosyltransferase activity"/>
    <property type="evidence" value="ECO:0007669"/>
    <property type="project" value="TreeGrafter"/>
</dbReference>
<keyword evidence="5" id="KW-1185">Reference proteome</keyword>
<name>A0A917Q7M1_9HYPH</name>
<comment type="caution">
    <text evidence="4">The sequence shown here is derived from an EMBL/GenBank/DDBJ whole genome shotgun (WGS) entry which is preliminary data.</text>
</comment>
<dbReference type="RefSeq" id="WP_188912469.1">
    <property type="nucleotide sequence ID" value="NZ_BMMF01000005.1"/>
</dbReference>
<dbReference type="Proteomes" id="UP000600449">
    <property type="component" value="Unassembled WGS sequence"/>
</dbReference>
<feature type="region of interest" description="Disordered" evidence="3">
    <location>
        <begin position="1"/>
        <end position="23"/>
    </location>
</feature>